<evidence type="ECO:0000313" key="3">
    <source>
        <dbReference type="Proteomes" id="UP001183420"/>
    </source>
</evidence>
<proteinExistence type="predicted"/>
<organism evidence="2 3">
    <name type="scientific">Streptomyces millisiae</name>
    <dbReference type="NCBI Taxonomy" id="3075542"/>
    <lineage>
        <taxon>Bacteria</taxon>
        <taxon>Bacillati</taxon>
        <taxon>Actinomycetota</taxon>
        <taxon>Actinomycetes</taxon>
        <taxon>Kitasatosporales</taxon>
        <taxon>Streptomycetaceae</taxon>
        <taxon>Streptomyces</taxon>
    </lineage>
</organism>
<feature type="region of interest" description="Disordered" evidence="1">
    <location>
        <begin position="38"/>
        <end position="62"/>
    </location>
</feature>
<gene>
    <name evidence="2" type="ORF">RNC47_24865</name>
</gene>
<evidence type="ECO:0000313" key="2">
    <source>
        <dbReference type="EMBL" id="MDT0321567.1"/>
    </source>
</evidence>
<dbReference type="Proteomes" id="UP001183420">
    <property type="component" value="Unassembled WGS sequence"/>
</dbReference>
<dbReference type="EMBL" id="JAVREM010000042">
    <property type="protein sequence ID" value="MDT0321567.1"/>
    <property type="molecule type" value="Genomic_DNA"/>
</dbReference>
<accession>A0ABU2LWK9</accession>
<comment type="caution">
    <text evidence="2">The sequence shown here is derived from an EMBL/GenBank/DDBJ whole genome shotgun (WGS) entry which is preliminary data.</text>
</comment>
<keyword evidence="3" id="KW-1185">Reference proteome</keyword>
<evidence type="ECO:0000256" key="1">
    <source>
        <dbReference type="SAM" id="MobiDB-lite"/>
    </source>
</evidence>
<sequence length="127" mass="13361">MSTVDTAAGTSVPAAERGATRISERVVAKLAAQAAREALGDGGEQHATAVVRRSPDPSGTGGLASVQLAVELGYPCDIGARCRQVRRQVERRIRELAGMETTDVVVAVERLRSAHLTADRNGSGRVR</sequence>
<protein>
    <recommendedName>
        <fullName evidence="4">Asp23/Gls24 family envelope stress response protein</fullName>
    </recommendedName>
</protein>
<dbReference type="RefSeq" id="WP_311601790.1">
    <property type="nucleotide sequence ID" value="NZ_JAVREM010000042.1"/>
</dbReference>
<reference evidence="3" key="1">
    <citation type="submission" date="2023-07" db="EMBL/GenBank/DDBJ databases">
        <title>30 novel species of actinomycetes from the DSMZ collection.</title>
        <authorList>
            <person name="Nouioui I."/>
        </authorList>
    </citation>
    <scope>NUCLEOTIDE SEQUENCE [LARGE SCALE GENOMIC DNA]</scope>
    <source>
        <strain evidence="3">DSM 44918</strain>
    </source>
</reference>
<evidence type="ECO:0008006" key="4">
    <source>
        <dbReference type="Google" id="ProtNLM"/>
    </source>
</evidence>
<name>A0ABU2LWK9_9ACTN</name>